<evidence type="ECO:0000313" key="2">
    <source>
        <dbReference type="Proteomes" id="UP000601171"/>
    </source>
</evidence>
<protein>
    <submittedName>
        <fullName evidence="1">Uncharacterized protein</fullName>
    </submittedName>
</protein>
<dbReference type="EMBL" id="JACRTG010000018">
    <property type="protein sequence ID" value="MBC8588071.1"/>
    <property type="molecule type" value="Genomic_DNA"/>
</dbReference>
<keyword evidence="2" id="KW-1185">Reference proteome</keyword>
<dbReference type="RefSeq" id="WP_262429524.1">
    <property type="nucleotide sequence ID" value="NZ_JACRTG010000018.1"/>
</dbReference>
<reference evidence="1" key="1">
    <citation type="submission" date="2020-08" db="EMBL/GenBank/DDBJ databases">
        <title>Genome public.</title>
        <authorList>
            <person name="Liu C."/>
            <person name="Sun Q."/>
        </authorList>
    </citation>
    <scope>NUCLEOTIDE SEQUENCE</scope>
    <source>
        <strain evidence="1">BX21</strain>
    </source>
</reference>
<dbReference type="PROSITE" id="PS51257">
    <property type="entry name" value="PROKAR_LIPOPROTEIN"/>
    <property type="match status" value="1"/>
</dbReference>
<comment type="caution">
    <text evidence="1">The sequence shown here is derived from an EMBL/GenBank/DDBJ whole genome shotgun (WGS) entry which is preliminary data.</text>
</comment>
<sequence length="65" mass="7782">MDRYENLANAIIVQACKDYQEPRYRKEVENFLKSDWFKALTDMDGDRLLKELKKKVEEKKQSKGV</sequence>
<name>A0A926ESI8_9FIRM</name>
<organism evidence="1 2">
    <name type="scientific">Paratissierella segnis</name>
    <dbReference type="NCBI Taxonomy" id="2763679"/>
    <lineage>
        <taxon>Bacteria</taxon>
        <taxon>Bacillati</taxon>
        <taxon>Bacillota</taxon>
        <taxon>Tissierellia</taxon>
        <taxon>Tissierellales</taxon>
        <taxon>Tissierellaceae</taxon>
        <taxon>Paratissierella</taxon>
    </lineage>
</organism>
<gene>
    <name evidence="1" type="ORF">H8707_07455</name>
</gene>
<dbReference type="AlphaFoldDB" id="A0A926ESI8"/>
<accession>A0A926ESI8</accession>
<proteinExistence type="predicted"/>
<dbReference type="Proteomes" id="UP000601171">
    <property type="component" value="Unassembled WGS sequence"/>
</dbReference>
<evidence type="ECO:0000313" key="1">
    <source>
        <dbReference type="EMBL" id="MBC8588071.1"/>
    </source>
</evidence>